<evidence type="ECO:0000313" key="2">
    <source>
        <dbReference type="Proteomes" id="UP001497382"/>
    </source>
</evidence>
<comment type="caution">
    <text evidence="1">The sequence shown here is derived from an EMBL/GenBank/DDBJ whole genome shotgun (WGS) entry which is preliminary data.</text>
</comment>
<sequence length="66" mass="7625">MIFDKSTSIKCCALSDRSSSCLLEWFKVNTRVVHYYTSVVPSSITWELLPQNAKKNQVLDFLESHE</sequence>
<keyword evidence="2" id="KW-1185">Reference proteome</keyword>
<dbReference type="AlphaFoldDB" id="A0AAV2BP24"/>
<dbReference type="EMBL" id="CAXIEN010000434">
    <property type="protein sequence ID" value="CAL1297650.1"/>
    <property type="molecule type" value="Genomic_DNA"/>
</dbReference>
<gene>
    <name evidence="1" type="ORF">LARSCL_LOCUS20422</name>
</gene>
<evidence type="ECO:0000313" key="1">
    <source>
        <dbReference type="EMBL" id="CAL1297650.1"/>
    </source>
</evidence>
<organism evidence="1 2">
    <name type="scientific">Larinioides sclopetarius</name>
    <dbReference type="NCBI Taxonomy" id="280406"/>
    <lineage>
        <taxon>Eukaryota</taxon>
        <taxon>Metazoa</taxon>
        <taxon>Ecdysozoa</taxon>
        <taxon>Arthropoda</taxon>
        <taxon>Chelicerata</taxon>
        <taxon>Arachnida</taxon>
        <taxon>Araneae</taxon>
        <taxon>Araneomorphae</taxon>
        <taxon>Entelegynae</taxon>
        <taxon>Araneoidea</taxon>
        <taxon>Araneidae</taxon>
        <taxon>Larinioides</taxon>
    </lineage>
</organism>
<accession>A0AAV2BP24</accession>
<protein>
    <submittedName>
        <fullName evidence="1">Uncharacterized protein</fullName>
    </submittedName>
</protein>
<dbReference type="Proteomes" id="UP001497382">
    <property type="component" value="Unassembled WGS sequence"/>
</dbReference>
<name>A0AAV2BP24_9ARAC</name>
<proteinExistence type="predicted"/>
<reference evidence="1 2" key="1">
    <citation type="submission" date="2024-04" db="EMBL/GenBank/DDBJ databases">
        <authorList>
            <person name="Rising A."/>
            <person name="Reimegard J."/>
            <person name="Sonavane S."/>
            <person name="Akerstrom W."/>
            <person name="Nylinder S."/>
            <person name="Hedman E."/>
            <person name="Kallberg Y."/>
        </authorList>
    </citation>
    <scope>NUCLEOTIDE SEQUENCE [LARGE SCALE GENOMIC DNA]</scope>
</reference>